<keyword evidence="1" id="KW-0472">Membrane</keyword>
<reference evidence="2" key="1">
    <citation type="submission" date="2021-02" db="EMBL/GenBank/DDBJ databases">
        <title>Genome-Resolved Metagenomics of a Microbial Community Performing Photosynthetic Biological Nutrient Removal.</title>
        <authorList>
            <person name="Mcdaniel E.A."/>
        </authorList>
    </citation>
    <scope>NUCLEOTIDE SEQUENCE</scope>
    <source>
        <strain evidence="2">UWPOB_OBS1</strain>
    </source>
</reference>
<keyword evidence="1" id="KW-1133">Transmembrane helix</keyword>
<name>A0A8J7PDX2_9BACT</name>
<gene>
    <name evidence="2" type="ORF">J0M35_06265</name>
</gene>
<dbReference type="AlphaFoldDB" id="A0A8J7PDX2"/>
<evidence type="ECO:0000256" key="1">
    <source>
        <dbReference type="SAM" id="Phobius"/>
    </source>
</evidence>
<evidence type="ECO:0000313" key="3">
    <source>
        <dbReference type="Proteomes" id="UP000664277"/>
    </source>
</evidence>
<protein>
    <submittedName>
        <fullName evidence="2">Uncharacterized protein</fullName>
    </submittedName>
</protein>
<sequence length="159" mass="17291">MRVKRKRRGSQIAELAPSLVILLLVVLFPMLDIMYLGIGYAGGWYLNQMTARALATTEPTDWPTAASRMTTAWQGSSLANFTGASVVSNGSSNATGGTLSGGDKYDKFVQVNTEVRINPFISLASVPFLNALSIDGLTKPVTFRYVDKRPREELSVSEL</sequence>
<dbReference type="Proteomes" id="UP000664277">
    <property type="component" value="Unassembled WGS sequence"/>
</dbReference>
<organism evidence="2 3">
    <name type="scientific">Candidatus Obscuribacter phosphatis</name>
    <dbReference type="NCBI Taxonomy" id="1906157"/>
    <lineage>
        <taxon>Bacteria</taxon>
        <taxon>Bacillati</taxon>
        <taxon>Candidatus Melainabacteria</taxon>
        <taxon>Candidatus Obscuribacterales</taxon>
        <taxon>Candidatus Obscuribacteraceae</taxon>
        <taxon>Candidatus Obscuribacter</taxon>
    </lineage>
</organism>
<dbReference type="EMBL" id="JAFLCK010000006">
    <property type="protein sequence ID" value="MBN8659948.1"/>
    <property type="molecule type" value="Genomic_DNA"/>
</dbReference>
<proteinExistence type="predicted"/>
<accession>A0A8J7PDX2</accession>
<evidence type="ECO:0000313" key="2">
    <source>
        <dbReference type="EMBL" id="MBN8659948.1"/>
    </source>
</evidence>
<comment type="caution">
    <text evidence="2">The sequence shown here is derived from an EMBL/GenBank/DDBJ whole genome shotgun (WGS) entry which is preliminary data.</text>
</comment>
<feature type="transmembrane region" description="Helical" evidence="1">
    <location>
        <begin position="21"/>
        <end position="46"/>
    </location>
</feature>
<keyword evidence="1" id="KW-0812">Transmembrane</keyword>